<dbReference type="Proteomes" id="UP001345219">
    <property type="component" value="Chromosome 23"/>
</dbReference>
<evidence type="ECO:0000313" key="1">
    <source>
        <dbReference type="EMBL" id="KAK4761647.1"/>
    </source>
</evidence>
<comment type="caution">
    <text evidence="1">The sequence shown here is derived from an EMBL/GenBank/DDBJ whole genome shotgun (WGS) entry which is preliminary data.</text>
</comment>
<organism evidence="1 2">
    <name type="scientific">Trapa incisa</name>
    <dbReference type="NCBI Taxonomy" id="236973"/>
    <lineage>
        <taxon>Eukaryota</taxon>
        <taxon>Viridiplantae</taxon>
        <taxon>Streptophyta</taxon>
        <taxon>Embryophyta</taxon>
        <taxon>Tracheophyta</taxon>
        <taxon>Spermatophyta</taxon>
        <taxon>Magnoliopsida</taxon>
        <taxon>eudicotyledons</taxon>
        <taxon>Gunneridae</taxon>
        <taxon>Pentapetalae</taxon>
        <taxon>rosids</taxon>
        <taxon>malvids</taxon>
        <taxon>Myrtales</taxon>
        <taxon>Lythraceae</taxon>
        <taxon>Trapa</taxon>
    </lineage>
</organism>
<gene>
    <name evidence="1" type="ORF">SAY87_029531</name>
</gene>
<dbReference type="EMBL" id="JAXIOK010000009">
    <property type="protein sequence ID" value="KAK4761647.1"/>
    <property type="molecule type" value="Genomic_DNA"/>
</dbReference>
<proteinExistence type="predicted"/>
<reference evidence="1 2" key="1">
    <citation type="journal article" date="2023" name="Hortic Res">
        <title>Pangenome of water caltrop reveals structural variations and asymmetric subgenome divergence after allopolyploidization.</title>
        <authorList>
            <person name="Zhang X."/>
            <person name="Chen Y."/>
            <person name="Wang L."/>
            <person name="Yuan Y."/>
            <person name="Fang M."/>
            <person name="Shi L."/>
            <person name="Lu R."/>
            <person name="Comes H.P."/>
            <person name="Ma Y."/>
            <person name="Chen Y."/>
            <person name="Huang G."/>
            <person name="Zhou Y."/>
            <person name="Zheng Z."/>
            <person name="Qiu Y."/>
        </authorList>
    </citation>
    <scope>NUCLEOTIDE SEQUENCE [LARGE SCALE GENOMIC DNA]</scope>
    <source>
        <tissue evidence="1">Roots</tissue>
    </source>
</reference>
<accession>A0AAN7KD21</accession>
<protein>
    <submittedName>
        <fullName evidence="1">Uncharacterized protein</fullName>
    </submittedName>
</protein>
<keyword evidence="2" id="KW-1185">Reference proteome</keyword>
<dbReference type="AlphaFoldDB" id="A0AAN7KD21"/>
<evidence type="ECO:0000313" key="2">
    <source>
        <dbReference type="Proteomes" id="UP001345219"/>
    </source>
</evidence>
<sequence>MNPLRRSAGCRSTANFSFHVRLPPPYPADAAAVVQHSPADSALTVTKALFFIGVLPTRRFWADKIVISTDCMVGLLYKVELQHRELPTKVD</sequence>
<name>A0AAN7KD21_9MYRT</name>